<feature type="domain" description="Zn(2)-C6 fungal-type" evidence="8">
    <location>
        <begin position="5"/>
        <end position="35"/>
    </location>
</feature>
<evidence type="ECO:0000256" key="4">
    <source>
        <dbReference type="ARBA" id="ARBA00023125"/>
    </source>
</evidence>
<gene>
    <name evidence="9" type="ORF">QBC38DRAFT_512560</name>
</gene>
<evidence type="ECO:0000256" key="5">
    <source>
        <dbReference type="ARBA" id="ARBA00023163"/>
    </source>
</evidence>
<keyword evidence="6" id="KW-0539">Nucleus</keyword>
<dbReference type="InterPro" id="IPR007219">
    <property type="entry name" value="XnlR_reg_dom"/>
</dbReference>
<keyword evidence="10" id="KW-1185">Reference proteome</keyword>
<evidence type="ECO:0000313" key="10">
    <source>
        <dbReference type="Proteomes" id="UP001301958"/>
    </source>
</evidence>
<keyword evidence="2" id="KW-0479">Metal-binding</keyword>
<evidence type="ECO:0000256" key="3">
    <source>
        <dbReference type="ARBA" id="ARBA00023015"/>
    </source>
</evidence>
<comment type="caution">
    <text evidence="9">The sequence shown here is derived from an EMBL/GenBank/DDBJ whole genome shotgun (WGS) entry which is preliminary data.</text>
</comment>
<dbReference type="SUPFAM" id="SSF57701">
    <property type="entry name" value="Zn2/Cys6 DNA-binding domain"/>
    <property type="match status" value="1"/>
</dbReference>
<dbReference type="GO" id="GO:0008270">
    <property type="term" value="F:zinc ion binding"/>
    <property type="evidence" value="ECO:0007669"/>
    <property type="project" value="InterPro"/>
</dbReference>
<dbReference type="PANTHER" id="PTHR46910">
    <property type="entry name" value="TRANSCRIPTION FACTOR PDR1"/>
    <property type="match status" value="1"/>
</dbReference>
<dbReference type="InterPro" id="IPR050987">
    <property type="entry name" value="AtrR-like"/>
</dbReference>
<dbReference type="Pfam" id="PF04082">
    <property type="entry name" value="Fungal_trans"/>
    <property type="match status" value="1"/>
</dbReference>
<dbReference type="PANTHER" id="PTHR46910:SF37">
    <property type="entry name" value="ZN(II)2CYS6 TRANSCRIPTION FACTOR (EUROFUNG)"/>
    <property type="match status" value="1"/>
</dbReference>
<dbReference type="GO" id="GO:0006351">
    <property type="term" value="P:DNA-templated transcription"/>
    <property type="evidence" value="ECO:0007669"/>
    <property type="project" value="InterPro"/>
</dbReference>
<keyword evidence="5" id="KW-0804">Transcription</keyword>
<dbReference type="CDD" id="cd12148">
    <property type="entry name" value="fungal_TF_MHR"/>
    <property type="match status" value="1"/>
</dbReference>
<evidence type="ECO:0000259" key="8">
    <source>
        <dbReference type="PROSITE" id="PS50048"/>
    </source>
</evidence>
<keyword evidence="3" id="KW-0805">Transcription regulation</keyword>
<dbReference type="Gene3D" id="4.10.240.10">
    <property type="entry name" value="Zn(2)-C6 fungal-type DNA-binding domain"/>
    <property type="match status" value="1"/>
</dbReference>
<dbReference type="PROSITE" id="PS50048">
    <property type="entry name" value="ZN2_CY6_FUNGAL_2"/>
    <property type="match status" value="1"/>
</dbReference>
<keyword evidence="4" id="KW-0238">DNA-binding</keyword>
<dbReference type="AlphaFoldDB" id="A0AAN7BGZ3"/>
<organism evidence="9 10">
    <name type="scientific">Podospora fimiseda</name>
    <dbReference type="NCBI Taxonomy" id="252190"/>
    <lineage>
        <taxon>Eukaryota</taxon>
        <taxon>Fungi</taxon>
        <taxon>Dikarya</taxon>
        <taxon>Ascomycota</taxon>
        <taxon>Pezizomycotina</taxon>
        <taxon>Sordariomycetes</taxon>
        <taxon>Sordariomycetidae</taxon>
        <taxon>Sordariales</taxon>
        <taxon>Podosporaceae</taxon>
        <taxon>Podospora</taxon>
    </lineage>
</organism>
<dbReference type="GO" id="GO:0000981">
    <property type="term" value="F:DNA-binding transcription factor activity, RNA polymerase II-specific"/>
    <property type="evidence" value="ECO:0007669"/>
    <property type="project" value="InterPro"/>
</dbReference>
<dbReference type="SMART" id="SM00066">
    <property type="entry name" value="GAL4"/>
    <property type="match status" value="1"/>
</dbReference>
<dbReference type="SMART" id="SM00906">
    <property type="entry name" value="Fungal_trans"/>
    <property type="match status" value="1"/>
</dbReference>
<feature type="region of interest" description="Disordered" evidence="7">
    <location>
        <begin position="99"/>
        <end position="126"/>
    </location>
</feature>
<evidence type="ECO:0000256" key="2">
    <source>
        <dbReference type="ARBA" id="ARBA00022723"/>
    </source>
</evidence>
<dbReference type="PROSITE" id="PS00463">
    <property type="entry name" value="ZN2_CY6_FUNGAL_1"/>
    <property type="match status" value="1"/>
</dbReference>
<dbReference type="GO" id="GO:0005634">
    <property type="term" value="C:nucleus"/>
    <property type="evidence" value="ECO:0007669"/>
    <property type="project" value="UniProtKB-SubCell"/>
</dbReference>
<comment type="subcellular location">
    <subcellularLocation>
        <location evidence="1">Nucleus</location>
    </subcellularLocation>
</comment>
<dbReference type="EMBL" id="MU865438">
    <property type="protein sequence ID" value="KAK4223151.1"/>
    <property type="molecule type" value="Genomic_DNA"/>
</dbReference>
<reference evidence="9" key="1">
    <citation type="journal article" date="2023" name="Mol. Phylogenet. Evol.">
        <title>Genome-scale phylogeny and comparative genomics of the fungal order Sordariales.</title>
        <authorList>
            <person name="Hensen N."/>
            <person name="Bonometti L."/>
            <person name="Westerberg I."/>
            <person name="Brannstrom I.O."/>
            <person name="Guillou S."/>
            <person name="Cros-Aarteil S."/>
            <person name="Calhoun S."/>
            <person name="Haridas S."/>
            <person name="Kuo A."/>
            <person name="Mondo S."/>
            <person name="Pangilinan J."/>
            <person name="Riley R."/>
            <person name="LaButti K."/>
            <person name="Andreopoulos B."/>
            <person name="Lipzen A."/>
            <person name="Chen C."/>
            <person name="Yan M."/>
            <person name="Daum C."/>
            <person name="Ng V."/>
            <person name="Clum A."/>
            <person name="Steindorff A."/>
            <person name="Ohm R.A."/>
            <person name="Martin F."/>
            <person name="Silar P."/>
            <person name="Natvig D.O."/>
            <person name="Lalanne C."/>
            <person name="Gautier V."/>
            <person name="Ament-Velasquez S.L."/>
            <person name="Kruys A."/>
            <person name="Hutchinson M.I."/>
            <person name="Powell A.J."/>
            <person name="Barry K."/>
            <person name="Miller A.N."/>
            <person name="Grigoriev I.V."/>
            <person name="Debuchy R."/>
            <person name="Gladieux P."/>
            <person name="Hiltunen Thoren M."/>
            <person name="Johannesson H."/>
        </authorList>
    </citation>
    <scope>NUCLEOTIDE SEQUENCE</scope>
    <source>
        <strain evidence="9">CBS 990.96</strain>
    </source>
</reference>
<dbReference type="GO" id="GO:0003677">
    <property type="term" value="F:DNA binding"/>
    <property type="evidence" value="ECO:0007669"/>
    <property type="project" value="UniProtKB-KW"/>
</dbReference>
<dbReference type="InterPro" id="IPR036864">
    <property type="entry name" value="Zn2-C6_fun-type_DNA-bd_sf"/>
</dbReference>
<dbReference type="Pfam" id="PF00172">
    <property type="entry name" value="Zn_clus"/>
    <property type="match status" value="1"/>
</dbReference>
<evidence type="ECO:0000256" key="6">
    <source>
        <dbReference type="ARBA" id="ARBA00023242"/>
    </source>
</evidence>
<name>A0AAN7BGZ3_9PEZI</name>
<sequence>MRKRACDACHRRKIQCDGAQPSCDWCKHHNLECTFDREVRTRKKATTRGTPRQVFFWSSCAGGPDDTTASPENLTHRLQGIEDLLSRQNNGYFDGVHVQGQQQQQQVAQLHHGPGPSSQSPISAAAVSPPAVDLLSLVNVNTPALSPPALAEQTPGNPNPSETSCFGKLHFAGYHLGNISSYNGVPHFTESGRQWIRSRTGQDPNFPPLWKDAGTRQYYPSSQTPGEPFLPDRYVVEEYLRFFSTSHFRLVFPLIDCLLFRQTIDAAYEHVVNAKACVFAFLSVVTLFLENDRRPAAPPVDGDTMAARAEYLLPSALQEFNLNSLQTVLMLSMYQLFSGRIQSSIIFHSLSCRINFMLGGHTLPNPWSPSHAQATPPDVLRTQRHLRKLFWLTYFFDKEISLRTGQPPAIVDEHCDLSIPPGYSQAQYLDKYLYLDASSFSSEVDETTIPILPGDLRLALIKSKTCRLLYSAEALRKSDAELLRNIRELDSELESWRLSIPEKHRPILSGLASEKRQEKVNASLQDVPDSVRAIVINLEYHYLVATIHRATSRCSTWTRTRTNLGLGIMGEIGAGEKTRETIRGVSSSLTLSVEASRSTLLFLRTAVPAFLTHAFCMMLFYPMSAMVTIFCSILLDPLGENAVDDLKLLDAAPELINAIRIRQLTQNETVHLRLVDEFVTELSRLCHCAISEAKTKRALEYGPASGYHHPS</sequence>
<proteinExistence type="predicted"/>
<protein>
    <submittedName>
        <fullName evidence="9">Transcription factor</fullName>
    </submittedName>
</protein>
<dbReference type="InterPro" id="IPR001138">
    <property type="entry name" value="Zn2Cys6_DnaBD"/>
</dbReference>
<evidence type="ECO:0000313" key="9">
    <source>
        <dbReference type="EMBL" id="KAK4223151.1"/>
    </source>
</evidence>
<evidence type="ECO:0000256" key="1">
    <source>
        <dbReference type="ARBA" id="ARBA00004123"/>
    </source>
</evidence>
<accession>A0AAN7BGZ3</accession>
<evidence type="ECO:0000256" key="7">
    <source>
        <dbReference type="SAM" id="MobiDB-lite"/>
    </source>
</evidence>
<reference evidence="9" key="2">
    <citation type="submission" date="2023-05" db="EMBL/GenBank/DDBJ databases">
        <authorList>
            <consortium name="Lawrence Berkeley National Laboratory"/>
            <person name="Steindorff A."/>
            <person name="Hensen N."/>
            <person name="Bonometti L."/>
            <person name="Westerberg I."/>
            <person name="Brannstrom I.O."/>
            <person name="Guillou S."/>
            <person name="Cros-Aarteil S."/>
            <person name="Calhoun S."/>
            <person name="Haridas S."/>
            <person name="Kuo A."/>
            <person name="Mondo S."/>
            <person name="Pangilinan J."/>
            <person name="Riley R."/>
            <person name="Labutti K."/>
            <person name="Andreopoulos B."/>
            <person name="Lipzen A."/>
            <person name="Chen C."/>
            <person name="Yanf M."/>
            <person name="Daum C."/>
            <person name="Ng V."/>
            <person name="Clum A."/>
            <person name="Ohm R."/>
            <person name="Martin F."/>
            <person name="Silar P."/>
            <person name="Natvig D."/>
            <person name="Lalanne C."/>
            <person name="Gautier V."/>
            <person name="Ament-Velasquez S.L."/>
            <person name="Kruys A."/>
            <person name="Hutchinson M.I."/>
            <person name="Powell A.J."/>
            <person name="Barry K."/>
            <person name="Miller A.N."/>
            <person name="Grigoriev I.V."/>
            <person name="Debuchy R."/>
            <person name="Gladieux P."/>
            <person name="Thoren M.H."/>
            <person name="Johannesson H."/>
        </authorList>
    </citation>
    <scope>NUCLEOTIDE SEQUENCE</scope>
    <source>
        <strain evidence="9">CBS 990.96</strain>
    </source>
</reference>
<dbReference type="CDD" id="cd00067">
    <property type="entry name" value="GAL4"/>
    <property type="match status" value="1"/>
</dbReference>
<dbReference type="Proteomes" id="UP001301958">
    <property type="component" value="Unassembled WGS sequence"/>
</dbReference>